<proteinExistence type="predicted"/>
<dbReference type="EMBL" id="CP077717">
    <property type="protein sequence ID" value="QXJ28389.1"/>
    <property type="molecule type" value="Genomic_DNA"/>
</dbReference>
<keyword evidence="2" id="KW-0238">DNA-binding</keyword>
<name>A0A8F5BNG3_SACSH</name>
<evidence type="ECO:0000256" key="1">
    <source>
        <dbReference type="ARBA" id="ARBA00023015"/>
    </source>
</evidence>
<dbReference type="RefSeq" id="WP_218259983.1">
    <property type="nucleotide sequence ID" value="NZ_CP077717.1"/>
</dbReference>
<feature type="domain" description="Transcription regulator TrmB N-terminal" evidence="4">
    <location>
        <begin position="25"/>
        <end position="83"/>
    </location>
</feature>
<evidence type="ECO:0000313" key="6">
    <source>
        <dbReference type="Proteomes" id="UP000694018"/>
    </source>
</evidence>
<dbReference type="GO" id="GO:0003677">
    <property type="term" value="F:DNA binding"/>
    <property type="evidence" value="ECO:0007669"/>
    <property type="project" value="UniProtKB-KW"/>
</dbReference>
<reference evidence="5" key="1">
    <citation type="journal article" date="2021" name="Environ. Microbiol.">
        <title>New insights into the diversity and evolution of the archaeal mobilome from three complete genomes of Saccharolobus shibatae.</title>
        <authorList>
            <person name="Medvedeva S."/>
            <person name="Brandt D."/>
            <person name="Cvirkaite-Krupovic V."/>
            <person name="Liu Y."/>
            <person name="Severinov K."/>
            <person name="Ishino S."/>
            <person name="Ishino Y."/>
            <person name="Prangishvili D."/>
            <person name="Kalinowski J."/>
            <person name="Krupovic M."/>
        </authorList>
    </citation>
    <scope>NUCLEOTIDE SEQUENCE</scope>
    <source>
        <strain evidence="5">B12</strain>
    </source>
</reference>
<protein>
    <recommendedName>
        <fullName evidence="4">Transcription regulator TrmB N-terminal domain-containing protein</fullName>
    </recommendedName>
</protein>
<sequence length="131" mass="14993">MQGKNEISMPDGRVADIFNVVKFLYGLSDRDIEILKLLIKSQNALTMEEISSKLNITKSVVNKSILNLEKKNMIIKEKIETSKKGRRAYTYKVDTHYLSKKLLVDIDQLMKDLKVKIAYIVGVEVEKTTSI</sequence>
<evidence type="ECO:0000313" key="5">
    <source>
        <dbReference type="EMBL" id="QXJ28389.1"/>
    </source>
</evidence>
<evidence type="ECO:0000256" key="3">
    <source>
        <dbReference type="ARBA" id="ARBA00023163"/>
    </source>
</evidence>
<keyword evidence="3" id="KW-0804">Transcription</keyword>
<evidence type="ECO:0000256" key="2">
    <source>
        <dbReference type="ARBA" id="ARBA00023125"/>
    </source>
</evidence>
<dbReference type="PANTHER" id="PTHR38465:SF1">
    <property type="entry name" value="HTH-TYPE TRANSCRIPTIONAL REGULATOR MJ1563-RELATED"/>
    <property type="match status" value="1"/>
</dbReference>
<dbReference type="AlphaFoldDB" id="A0A8F5BNG3"/>
<dbReference type="GeneID" id="65562852"/>
<organism evidence="5 6">
    <name type="scientific">Saccharolobus shibatae (strain ATCC 51178 / DSM 5389 / JCM 8931 / NBRC 15437 / B12)</name>
    <name type="common">Sulfolobus shibatae</name>
    <dbReference type="NCBI Taxonomy" id="523848"/>
    <lineage>
        <taxon>Archaea</taxon>
        <taxon>Thermoproteota</taxon>
        <taxon>Thermoprotei</taxon>
        <taxon>Sulfolobales</taxon>
        <taxon>Sulfolobaceae</taxon>
        <taxon>Saccharolobus</taxon>
    </lineage>
</organism>
<accession>A0A8F5BNG3</accession>
<evidence type="ECO:0000259" key="4">
    <source>
        <dbReference type="Pfam" id="PF01978"/>
    </source>
</evidence>
<gene>
    <name evidence="5" type="ORF">J5U23_01258</name>
</gene>
<dbReference type="OrthoDB" id="43596at2157"/>
<dbReference type="PANTHER" id="PTHR38465">
    <property type="entry name" value="HTH-TYPE TRANSCRIPTIONAL REGULATOR MJ1563-RELATED"/>
    <property type="match status" value="1"/>
</dbReference>
<dbReference type="InterPro" id="IPR002831">
    <property type="entry name" value="Tscrpt_reg_TrmB_N"/>
</dbReference>
<dbReference type="InterPro" id="IPR052362">
    <property type="entry name" value="HTH-GbsR_regulator"/>
</dbReference>
<keyword evidence="1" id="KW-0805">Transcription regulation</keyword>
<dbReference type="Proteomes" id="UP000694018">
    <property type="component" value="Chromosome"/>
</dbReference>
<dbReference type="KEGG" id="sshi:J5U23_01258"/>
<dbReference type="Pfam" id="PF01978">
    <property type="entry name" value="TrmB"/>
    <property type="match status" value="1"/>
</dbReference>